<dbReference type="CDD" id="cd06307">
    <property type="entry name" value="PBP1_sugar_binding"/>
    <property type="match status" value="1"/>
</dbReference>
<accession>A0A316AP63</accession>
<keyword evidence="1" id="KW-0805">Transcription regulation</keyword>
<dbReference type="Pfam" id="PF13407">
    <property type="entry name" value="Peripla_BP_4"/>
    <property type="match status" value="1"/>
</dbReference>
<dbReference type="InterPro" id="IPR000843">
    <property type="entry name" value="HTH_LacI"/>
</dbReference>
<dbReference type="Gene3D" id="1.10.260.40">
    <property type="entry name" value="lambda repressor-like DNA-binding domains"/>
    <property type="match status" value="1"/>
</dbReference>
<dbReference type="InterPro" id="IPR028082">
    <property type="entry name" value="Peripla_BP_I"/>
</dbReference>
<comment type="caution">
    <text evidence="5">The sequence shown here is derived from an EMBL/GenBank/DDBJ whole genome shotgun (WGS) entry which is preliminary data.</text>
</comment>
<dbReference type="Pfam" id="PF00356">
    <property type="entry name" value="LacI"/>
    <property type="match status" value="1"/>
</dbReference>
<evidence type="ECO:0000256" key="1">
    <source>
        <dbReference type="ARBA" id="ARBA00023015"/>
    </source>
</evidence>
<dbReference type="InterPro" id="IPR025997">
    <property type="entry name" value="SBP_2_dom"/>
</dbReference>
<dbReference type="OrthoDB" id="628703at2"/>
<dbReference type="Proteomes" id="UP000245880">
    <property type="component" value="Unassembled WGS sequence"/>
</dbReference>
<dbReference type="SMART" id="SM00354">
    <property type="entry name" value="HTH_LACI"/>
    <property type="match status" value="1"/>
</dbReference>
<dbReference type="PANTHER" id="PTHR30146">
    <property type="entry name" value="LACI-RELATED TRANSCRIPTIONAL REPRESSOR"/>
    <property type="match status" value="1"/>
</dbReference>
<evidence type="ECO:0000259" key="4">
    <source>
        <dbReference type="PROSITE" id="PS50932"/>
    </source>
</evidence>
<keyword evidence="3" id="KW-0804">Transcription</keyword>
<name>A0A316AP63_9BACT</name>
<evidence type="ECO:0000313" key="6">
    <source>
        <dbReference type="Proteomes" id="UP000245880"/>
    </source>
</evidence>
<evidence type="ECO:0000256" key="3">
    <source>
        <dbReference type="ARBA" id="ARBA00023163"/>
    </source>
</evidence>
<dbReference type="CDD" id="cd01392">
    <property type="entry name" value="HTH_LacI"/>
    <property type="match status" value="1"/>
</dbReference>
<dbReference type="RefSeq" id="WP_109673542.1">
    <property type="nucleotide sequence ID" value="NZ_QGDT01000002.1"/>
</dbReference>
<organism evidence="5 6">
    <name type="scientific">Dyadobacter jejuensis</name>
    <dbReference type="NCBI Taxonomy" id="1082580"/>
    <lineage>
        <taxon>Bacteria</taxon>
        <taxon>Pseudomonadati</taxon>
        <taxon>Bacteroidota</taxon>
        <taxon>Cytophagia</taxon>
        <taxon>Cytophagales</taxon>
        <taxon>Spirosomataceae</taxon>
        <taxon>Dyadobacter</taxon>
    </lineage>
</organism>
<dbReference type="PROSITE" id="PS50932">
    <property type="entry name" value="HTH_LACI_2"/>
    <property type="match status" value="1"/>
</dbReference>
<sequence>MSKKKITRIKDIAEKAGTSKGTVDRVLHNRGRVAEDVKERVLKIIKELEYEPNLIARTLKSQKSYNFAALIPSESFDPYWASPSEGVHKANKELRQFGVQVNDYKFNPHDVASFIKKAGEVTAEKPEGIIIAPIFHKEGLPFFEKWKKDGIPFVLINTQIEQVSPLSYIGQDSYRSGYLAAKLISYGLSNEPQTVLIAHINEDIPNSVHLQDKELGFNAFFETASETKHQVIRTEINTSTALELSKHMDELLLTHPELAAIYVTNSKAYEIASYLFANKHRKIKLVGYDLLEENQKFLKLGYIDFLINQNPHGQGYWGIQQLANHLIFNKKIQPILFLPLDIITKENLDYYLDPLS</sequence>
<dbReference type="InterPro" id="IPR010982">
    <property type="entry name" value="Lambda_DNA-bd_dom_sf"/>
</dbReference>
<protein>
    <submittedName>
        <fullName evidence="5">LacI family transcriptional regulator</fullName>
    </submittedName>
</protein>
<dbReference type="GO" id="GO:0000976">
    <property type="term" value="F:transcription cis-regulatory region binding"/>
    <property type="evidence" value="ECO:0007669"/>
    <property type="project" value="TreeGrafter"/>
</dbReference>
<evidence type="ECO:0000256" key="2">
    <source>
        <dbReference type="ARBA" id="ARBA00023125"/>
    </source>
</evidence>
<reference evidence="5 6" key="1">
    <citation type="submission" date="2018-03" db="EMBL/GenBank/DDBJ databases">
        <title>Genomic Encyclopedia of Archaeal and Bacterial Type Strains, Phase II (KMG-II): from individual species to whole genera.</title>
        <authorList>
            <person name="Goeker M."/>
        </authorList>
    </citation>
    <scope>NUCLEOTIDE SEQUENCE [LARGE SCALE GENOMIC DNA]</scope>
    <source>
        <strain evidence="5 6">DSM 100346</strain>
    </source>
</reference>
<dbReference type="SUPFAM" id="SSF53822">
    <property type="entry name" value="Periplasmic binding protein-like I"/>
    <property type="match status" value="1"/>
</dbReference>
<keyword evidence="6" id="KW-1185">Reference proteome</keyword>
<keyword evidence="2" id="KW-0238">DNA-binding</keyword>
<feature type="domain" description="HTH lacI-type" evidence="4">
    <location>
        <begin position="7"/>
        <end position="61"/>
    </location>
</feature>
<dbReference type="GO" id="GO:0003700">
    <property type="term" value="F:DNA-binding transcription factor activity"/>
    <property type="evidence" value="ECO:0007669"/>
    <property type="project" value="TreeGrafter"/>
</dbReference>
<dbReference type="AlphaFoldDB" id="A0A316AP63"/>
<evidence type="ECO:0000313" key="5">
    <source>
        <dbReference type="EMBL" id="PWJ59206.1"/>
    </source>
</evidence>
<proteinExistence type="predicted"/>
<dbReference type="Gene3D" id="3.40.50.2300">
    <property type="match status" value="2"/>
</dbReference>
<gene>
    <name evidence="5" type="ORF">CLV98_10238</name>
</gene>
<dbReference type="SUPFAM" id="SSF47413">
    <property type="entry name" value="lambda repressor-like DNA-binding domains"/>
    <property type="match status" value="1"/>
</dbReference>
<dbReference type="PANTHER" id="PTHR30146:SF144">
    <property type="entry name" value="LACI-FAMILY TRANSCRIPTION REGULATOR"/>
    <property type="match status" value="1"/>
</dbReference>
<dbReference type="EMBL" id="QGDT01000002">
    <property type="protein sequence ID" value="PWJ59206.1"/>
    <property type="molecule type" value="Genomic_DNA"/>
</dbReference>